<dbReference type="Proteomes" id="UP000027120">
    <property type="component" value="Unassembled WGS sequence"/>
</dbReference>
<dbReference type="AlphaFoldDB" id="A0A067DIE0"/>
<feature type="transmembrane region" description="Helical" evidence="1">
    <location>
        <begin position="52"/>
        <end position="71"/>
    </location>
</feature>
<keyword evidence="1" id="KW-0472">Membrane</keyword>
<name>A0A067DIE0_CITSI</name>
<evidence type="ECO:0000313" key="3">
    <source>
        <dbReference type="Proteomes" id="UP000027120"/>
    </source>
</evidence>
<organism evidence="2 3">
    <name type="scientific">Citrus sinensis</name>
    <name type="common">Sweet orange</name>
    <name type="synonym">Citrus aurantium var. sinensis</name>
    <dbReference type="NCBI Taxonomy" id="2711"/>
    <lineage>
        <taxon>Eukaryota</taxon>
        <taxon>Viridiplantae</taxon>
        <taxon>Streptophyta</taxon>
        <taxon>Embryophyta</taxon>
        <taxon>Tracheophyta</taxon>
        <taxon>Spermatophyta</taxon>
        <taxon>Magnoliopsida</taxon>
        <taxon>eudicotyledons</taxon>
        <taxon>Gunneridae</taxon>
        <taxon>Pentapetalae</taxon>
        <taxon>rosids</taxon>
        <taxon>malvids</taxon>
        <taxon>Sapindales</taxon>
        <taxon>Rutaceae</taxon>
        <taxon>Aurantioideae</taxon>
        <taxon>Citrus</taxon>
    </lineage>
</organism>
<evidence type="ECO:0000313" key="2">
    <source>
        <dbReference type="EMBL" id="KDO38767.1"/>
    </source>
</evidence>
<accession>A0A067DIE0</accession>
<keyword evidence="1" id="KW-0812">Transmembrane</keyword>
<evidence type="ECO:0000256" key="1">
    <source>
        <dbReference type="SAM" id="Phobius"/>
    </source>
</evidence>
<protein>
    <submittedName>
        <fullName evidence="2">Uncharacterized protein</fullName>
    </submittedName>
</protein>
<proteinExistence type="predicted"/>
<feature type="transmembrane region" description="Helical" evidence="1">
    <location>
        <begin position="12"/>
        <end position="32"/>
    </location>
</feature>
<reference evidence="2 3" key="1">
    <citation type="submission" date="2014-04" db="EMBL/GenBank/DDBJ databases">
        <authorList>
            <consortium name="International Citrus Genome Consortium"/>
            <person name="Gmitter F."/>
            <person name="Chen C."/>
            <person name="Farmerie W."/>
            <person name="Harkins T."/>
            <person name="Desany B."/>
            <person name="Mohiuddin M."/>
            <person name="Kodira C."/>
            <person name="Borodovsky M."/>
            <person name="Lomsadze A."/>
            <person name="Burns P."/>
            <person name="Jenkins J."/>
            <person name="Prochnik S."/>
            <person name="Shu S."/>
            <person name="Chapman J."/>
            <person name="Pitluck S."/>
            <person name="Schmutz J."/>
            <person name="Rokhsar D."/>
        </authorList>
    </citation>
    <scope>NUCLEOTIDE SEQUENCE</scope>
</reference>
<gene>
    <name evidence="2" type="ORF">CISIN_1g0390331mg</name>
</gene>
<dbReference type="SMR" id="A0A067DIE0"/>
<keyword evidence="3" id="KW-1185">Reference proteome</keyword>
<keyword evidence="1" id="KW-1133">Transmembrane helix</keyword>
<sequence length="76" mass="9034">MHKIWRQRSLIVAFVVYKVHLLQIIHGMALKIKGDYLHLRLSLLTYNLNRSVFYLIFLFSCLLHAVLRYCLSITKS</sequence>
<dbReference type="EMBL" id="KK787483">
    <property type="protein sequence ID" value="KDO38767.1"/>
    <property type="molecule type" value="Genomic_DNA"/>
</dbReference>